<accession>A0AAV4NRE7</accession>
<evidence type="ECO:0000313" key="1">
    <source>
        <dbReference type="EMBL" id="GIX87253.1"/>
    </source>
</evidence>
<sequence>MNLHCRSGNACDLNVETAPFHRQQMLSVDPAPLRNIDKNVLTAGDSIIITPETMSAAKRERGHILQFHHPSISSNIYIPPYNISSVHIRVIPRRPQYFRMTEIFPISRGTGHETEH</sequence>
<dbReference type="EMBL" id="BPLQ01001983">
    <property type="protein sequence ID" value="GIX87253.1"/>
    <property type="molecule type" value="Genomic_DNA"/>
</dbReference>
<organism evidence="1 2">
    <name type="scientific">Caerostris darwini</name>
    <dbReference type="NCBI Taxonomy" id="1538125"/>
    <lineage>
        <taxon>Eukaryota</taxon>
        <taxon>Metazoa</taxon>
        <taxon>Ecdysozoa</taxon>
        <taxon>Arthropoda</taxon>
        <taxon>Chelicerata</taxon>
        <taxon>Arachnida</taxon>
        <taxon>Araneae</taxon>
        <taxon>Araneomorphae</taxon>
        <taxon>Entelegynae</taxon>
        <taxon>Araneoidea</taxon>
        <taxon>Araneidae</taxon>
        <taxon>Caerostris</taxon>
    </lineage>
</organism>
<proteinExistence type="predicted"/>
<name>A0AAV4NRE7_9ARAC</name>
<evidence type="ECO:0000313" key="2">
    <source>
        <dbReference type="Proteomes" id="UP001054837"/>
    </source>
</evidence>
<gene>
    <name evidence="1" type="ORF">CDAR_503681</name>
</gene>
<keyword evidence="2" id="KW-1185">Reference proteome</keyword>
<comment type="caution">
    <text evidence="1">The sequence shown here is derived from an EMBL/GenBank/DDBJ whole genome shotgun (WGS) entry which is preliminary data.</text>
</comment>
<reference evidence="1 2" key="1">
    <citation type="submission" date="2021-06" db="EMBL/GenBank/DDBJ databases">
        <title>Caerostris darwini draft genome.</title>
        <authorList>
            <person name="Kono N."/>
            <person name="Arakawa K."/>
        </authorList>
    </citation>
    <scope>NUCLEOTIDE SEQUENCE [LARGE SCALE GENOMIC DNA]</scope>
</reference>
<dbReference type="AlphaFoldDB" id="A0AAV4NRE7"/>
<protein>
    <submittedName>
        <fullName evidence="1">Uncharacterized protein</fullName>
    </submittedName>
</protein>
<dbReference type="Proteomes" id="UP001054837">
    <property type="component" value="Unassembled WGS sequence"/>
</dbReference>